<reference evidence="6" key="2">
    <citation type="submission" date="2025-08" db="UniProtKB">
        <authorList>
            <consortium name="Ensembl"/>
        </authorList>
    </citation>
    <scope>IDENTIFICATION</scope>
</reference>
<evidence type="ECO:0000256" key="3">
    <source>
        <dbReference type="PROSITE-ProRule" id="PRU00221"/>
    </source>
</evidence>
<name>A0A4W5KEH5_9TELE</name>
<evidence type="ECO:0000256" key="1">
    <source>
        <dbReference type="ARBA" id="ARBA00022574"/>
    </source>
</evidence>
<dbReference type="GO" id="GO:0016477">
    <property type="term" value="P:cell migration"/>
    <property type="evidence" value="ECO:0007669"/>
    <property type="project" value="TreeGrafter"/>
</dbReference>
<dbReference type="Gene3D" id="2.130.10.10">
    <property type="entry name" value="YVTN repeat-like/Quinoprotein amine dehydrogenase"/>
    <property type="match status" value="1"/>
</dbReference>
<dbReference type="PROSITE" id="PS50082">
    <property type="entry name" value="WD_REPEATS_2"/>
    <property type="match status" value="1"/>
</dbReference>
<dbReference type="Pfam" id="PF00400">
    <property type="entry name" value="WD40"/>
    <property type="match status" value="1"/>
</dbReference>
<reference evidence="6" key="3">
    <citation type="submission" date="2025-09" db="UniProtKB">
        <authorList>
            <consortium name="Ensembl"/>
        </authorList>
    </citation>
    <scope>IDENTIFICATION</scope>
</reference>
<dbReference type="SUPFAM" id="SSF50978">
    <property type="entry name" value="WD40 repeat-like"/>
    <property type="match status" value="1"/>
</dbReference>
<dbReference type="InterPro" id="IPR036322">
    <property type="entry name" value="WD40_repeat_dom_sf"/>
</dbReference>
<dbReference type="SMART" id="SM01166">
    <property type="entry name" value="DUF1899"/>
    <property type="match status" value="1"/>
</dbReference>
<comment type="similarity">
    <text evidence="4">Belongs to the WD repeat coronin family.</text>
</comment>
<feature type="domain" description="DUF1899" evidence="5">
    <location>
        <begin position="4"/>
        <end position="68"/>
    </location>
</feature>
<feature type="repeat" description="WD" evidence="3">
    <location>
        <begin position="77"/>
        <end position="111"/>
    </location>
</feature>
<dbReference type="GeneTree" id="ENSGT00940000159031"/>
<organism evidence="6 7">
    <name type="scientific">Hucho hucho</name>
    <name type="common">huchen</name>
    <dbReference type="NCBI Taxonomy" id="62062"/>
    <lineage>
        <taxon>Eukaryota</taxon>
        <taxon>Metazoa</taxon>
        <taxon>Chordata</taxon>
        <taxon>Craniata</taxon>
        <taxon>Vertebrata</taxon>
        <taxon>Euteleostomi</taxon>
        <taxon>Actinopterygii</taxon>
        <taxon>Neopterygii</taxon>
        <taxon>Teleostei</taxon>
        <taxon>Protacanthopterygii</taxon>
        <taxon>Salmoniformes</taxon>
        <taxon>Salmonidae</taxon>
        <taxon>Salmoninae</taxon>
        <taxon>Hucho</taxon>
    </lineage>
</organism>
<accession>A0A4W5KEH5</accession>
<sequence length="285" mass="31821">MSRSIVRQSKFRHVFGQAVKTEQGYDDIRVSKVTWDSSFCAVNPKFLAVIVESSGGGAFLVLPLSKMGRLDKNHPLVTGHAGPVLDIDWCPHNDNILASCSEDTTAMVWQIPDQMGTQPISEPIVVLEGHSKRVGIVTWHPTARNILLTRSLPMSTTSVPSVARSHRGGWASCPREEWMSASVRSPGRRLHTHTHTTHTTLTEPLEILTEPLEILKEPLEILKEPLEILKEPLEILKEPLEILKEPLLVNGSYLHLRLVEGFLEEPLMLQCSNRFLEEPWSGGVA</sequence>
<dbReference type="InterPro" id="IPR015505">
    <property type="entry name" value="Coronin"/>
</dbReference>
<evidence type="ECO:0000313" key="7">
    <source>
        <dbReference type="Proteomes" id="UP000314982"/>
    </source>
</evidence>
<dbReference type="InterPro" id="IPR015048">
    <property type="entry name" value="DUF1899"/>
</dbReference>
<reference evidence="7" key="1">
    <citation type="submission" date="2018-06" db="EMBL/GenBank/DDBJ databases">
        <title>Genome assembly of Danube salmon.</title>
        <authorList>
            <person name="Macqueen D.J."/>
            <person name="Gundappa M.K."/>
        </authorList>
    </citation>
    <scope>NUCLEOTIDE SEQUENCE [LARGE SCALE GENOMIC DNA]</scope>
</reference>
<dbReference type="PANTHER" id="PTHR10856">
    <property type="entry name" value="CORONIN"/>
    <property type="match status" value="1"/>
</dbReference>
<dbReference type="Ensembl" id="ENSHHUT00000015050.1">
    <property type="protein sequence ID" value="ENSHHUP00000014562.1"/>
    <property type="gene ID" value="ENSHHUG00000009012.1"/>
</dbReference>
<dbReference type="Pfam" id="PF08953">
    <property type="entry name" value="DUF1899"/>
    <property type="match status" value="1"/>
</dbReference>
<protein>
    <recommendedName>
        <fullName evidence="4">Coronin</fullName>
    </recommendedName>
</protein>
<evidence type="ECO:0000256" key="2">
    <source>
        <dbReference type="ARBA" id="ARBA00022737"/>
    </source>
</evidence>
<keyword evidence="2 4" id="KW-0677">Repeat</keyword>
<dbReference type="STRING" id="62062.ENSHHUP00000014562"/>
<dbReference type="GO" id="GO:0051015">
    <property type="term" value="F:actin filament binding"/>
    <property type="evidence" value="ECO:0007669"/>
    <property type="project" value="TreeGrafter"/>
</dbReference>
<evidence type="ECO:0000256" key="4">
    <source>
        <dbReference type="RuleBase" id="RU280818"/>
    </source>
</evidence>
<keyword evidence="7" id="KW-1185">Reference proteome</keyword>
<dbReference type="PROSITE" id="PS50294">
    <property type="entry name" value="WD_REPEATS_REGION"/>
    <property type="match status" value="1"/>
</dbReference>
<dbReference type="Proteomes" id="UP000314982">
    <property type="component" value="Unassembled WGS sequence"/>
</dbReference>
<evidence type="ECO:0000313" key="6">
    <source>
        <dbReference type="Ensembl" id="ENSHHUP00000014562.1"/>
    </source>
</evidence>
<dbReference type="InterPro" id="IPR015943">
    <property type="entry name" value="WD40/YVTN_repeat-like_dom_sf"/>
</dbReference>
<dbReference type="InterPro" id="IPR001680">
    <property type="entry name" value="WD40_rpt"/>
</dbReference>
<dbReference type="PANTHER" id="PTHR10856:SF23">
    <property type="entry name" value="CORONIN-6"/>
    <property type="match status" value="1"/>
</dbReference>
<dbReference type="FunFam" id="2.130.10.10:FF:003604">
    <property type="entry name" value="Coronin"/>
    <property type="match status" value="1"/>
</dbReference>
<dbReference type="GO" id="GO:0007015">
    <property type="term" value="P:actin filament organization"/>
    <property type="evidence" value="ECO:0007669"/>
    <property type="project" value="TreeGrafter"/>
</dbReference>
<keyword evidence="1 3" id="KW-0853">WD repeat</keyword>
<dbReference type="SMART" id="SM00320">
    <property type="entry name" value="WD40"/>
    <property type="match status" value="1"/>
</dbReference>
<evidence type="ECO:0000259" key="5">
    <source>
        <dbReference type="SMART" id="SM01166"/>
    </source>
</evidence>
<dbReference type="AlphaFoldDB" id="A0A4W5KEH5"/>
<proteinExistence type="inferred from homology"/>